<evidence type="ECO:0000313" key="11">
    <source>
        <dbReference type="Proteomes" id="UP000279259"/>
    </source>
</evidence>
<dbReference type="Pfam" id="PF08295">
    <property type="entry name" value="Sin3_corepress"/>
    <property type="match status" value="1"/>
</dbReference>
<feature type="region of interest" description="Disordered" evidence="8">
    <location>
        <begin position="185"/>
        <end position="307"/>
    </location>
</feature>
<keyword evidence="4" id="KW-0805">Transcription regulation</keyword>
<comment type="caution">
    <text evidence="10">The sequence shown here is derived from an EMBL/GenBank/DDBJ whole genome shotgun (WGS) entry which is preliminary data.</text>
</comment>
<feature type="compositionally biased region" description="Low complexity" evidence="8">
    <location>
        <begin position="1369"/>
        <end position="1379"/>
    </location>
</feature>
<dbReference type="SUPFAM" id="SSF47762">
    <property type="entry name" value="PAH2 domain"/>
    <property type="match status" value="3"/>
</dbReference>
<dbReference type="GO" id="GO:0033698">
    <property type="term" value="C:Rpd3L complex"/>
    <property type="evidence" value="ECO:0007669"/>
    <property type="project" value="UniProtKB-ARBA"/>
</dbReference>
<dbReference type="GO" id="GO:0000122">
    <property type="term" value="P:negative regulation of transcription by RNA polymerase II"/>
    <property type="evidence" value="ECO:0007669"/>
    <property type="project" value="TreeGrafter"/>
</dbReference>
<feature type="compositionally biased region" description="Basic and acidic residues" evidence="8">
    <location>
        <begin position="1342"/>
        <end position="1363"/>
    </location>
</feature>
<sequence length="1379" mass="150670">MSASAGSAGAGSGGSGSSWTQPSAAQYRPLNVRDALSYLDQVKVSILEHPSPLFASRVAPSMIMSLAGVCRAIQFVDQPDVYNRFLDVMKEFKGQVIDTPGVIDRVSTLFRGHPSLIQGFNTFLPPGYRIECIGGDGENQGMITVTTPTGTVSQVPGRFSAAISAHDAEAERQAAAAAATAASSSAAAGEGAQANGRGPSPGRYGAPAASTAAKATGSTLGVSPAMQYPPAQSHLSSGPPPFQSGQSRTPATTAAQTSAAPTSTAARTATGAAAQPSSLGPLPIPSNPTAPSGPSTPSAAQFLASGGLGGSQAASTAAATAQGGTGARPAILEFNHAITFVNKIKTRFTSEPDTYKQFLEILQTYQRDTRDIGEVYDQVTKLFQNAPDLIDEFKQFLPEHGGVGGMAALFPASVPPVERTTGQKRTAKDAKDVAPPKKRRGAQADGAKGARKKASKADSPSGEDGETSVAALPGTTPQTLASPDEVAFFDKVKKFIDDKYTYHEFLKLINLFTQDMLDTKGLVERAEQFIGQSGEIWTTFKKMVLADDAGNVPPNPTSAQGGYGFGGMINVDQQMVENTPMLERVKPDLGGSKVKSYGPSYRKLPKTVSLDKHAEYVVSMMLRLAQEINLQCTGRDAMCWEVLNDEWVSHPTWAAEDAAPFMTHKKNVFEEALHKSEEERHEYDYHIEANLRTIALLEPLNNKIQVMDPEERAHFNLKAGLGGQSKSIYQRIIKKVYGKDLGPDIIRAIHENPVVALPIVVERLKAKDDEWKKAQREWNRVWREQDAKNFYKALDHQGVQFKQNDKKTLAAKSLIAEVEARRREQTNTRAALVDPSAYRIKPQFEFEFKDIEVVKDVLKLVISYLDRVNNALSPSDKERIERQLRDFVPLLLMLDKDDFDAEFGDAEHGSDEQDGSEDSDGDISMADDDETSSVATGKRGKKAPSDLRKRLLKQAGDKEAREQRGSTMTPGPEEAAAATEAPTADGRSHEGTPATENGDRAETPLPVPDDPAAVAEAVEKDRADADASEQTWVQIDVPEGSEQASEVPEPKPKLTRKANFFANNHFYVLIRLIQLLYSRLLHCKNIAAKLAAEKKQPINPMAIKLGLADPETQFYGIEKGENPAQHYYGHLLSIAEKLFENEVDIGTYEETLRLMFSTKAYTMFTLDRVVAAIVKQTQTVLGDMKSQELFALLQRDRQHERTTTRQQIAYRYQAEGVLGAEENLYKVQYHAGPESITVQLMGKEDLTVDDAETAEQRWRNYVDSYVLTCPTEGLPHRVDSPFLKRTLADLPTTTQPESFDQHSGLGFKFALRSFKMFYIPDSEDYFVRNRTPAEIVEEDLKETEASEAAKKRLDQWINKKAEPEPPAEPSSAEVPPVAA</sequence>
<dbReference type="STRING" id="1890683.A0A427YNH3"/>
<evidence type="ECO:0000259" key="9">
    <source>
        <dbReference type="SMART" id="SM00761"/>
    </source>
</evidence>
<feature type="compositionally biased region" description="Low complexity" evidence="8">
    <location>
        <begin position="243"/>
        <end position="276"/>
    </location>
</feature>
<dbReference type="Pfam" id="PF16879">
    <property type="entry name" value="Sin3a_C"/>
    <property type="match status" value="1"/>
</dbReference>
<dbReference type="SMART" id="SM00761">
    <property type="entry name" value="HDAC_interact"/>
    <property type="match status" value="1"/>
</dbReference>
<evidence type="ECO:0000256" key="3">
    <source>
        <dbReference type="ARBA" id="ARBA00022737"/>
    </source>
</evidence>
<keyword evidence="2" id="KW-0678">Repressor</keyword>
<reference evidence="10 11" key="1">
    <citation type="submission" date="2018-11" db="EMBL/GenBank/DDBJ databases">
        <title>Genome sequence of Saitozyma podzolica DSM 27192.</title>
        <authorList>
            <person name="Aliyu H."/>
            <person name="Gorte O."/>
            <person name="Ochsenreither K."/>
        </authorList>
    </citation>
    <scope>NUCLEOTIDE SEQUENCE [LARGE SCALE GENOMIC DNA]</scope>
    <source>
        <strain evidence="10 11">DSM 27192</strain>
    </source>
</reference>
<evidence type="ECO:0000256" key="2">
    <source>
        <dbReference type="ARBA" id="ARBA00022491"/>
    </source>
</evidence>
<dbReference type="OrthoDB" id="10265969at2759"/>
<dbReference type="FunFam" id="1.20.1160.11:FF:000002">
    <property type="entry name" value="Paired amphipathic helix protein SIN3"/>
    <property type="match status" value="1"/>
</dbReference>
<dbReference type="InterPro" id="IPR039774">
    <property type="entry name" value="Sin3-like"/>
</dbReference>
<feature type="compositionally biased region" description="Low complexity" evidence="8">
    <location>
        <begin position="969"/>
        <end position="984"/>
    </location>
</feature>
<dbReference type="InterPro" id="IPR013194">
    <property type="entry name" value="HDAC_interact_dom"/>
</dbReference>
<keyword evidence="11" id="KW-1185">Reference proteome</keyword>
<dbReference type="Proteomes" id="UP000279259">
    <property type="component" value="Unassembled WGS sequence"/>
</dbReference>
<dbReference type="Gene3D" id="1.20.1160.11">
    <property type="entry name" value="Paired amphipathic helix"/>
    <property type="match status" value="3"/>
</dbReference>
<name>A0A427YNH3_9TREE</name>
<comment type="subcellular location">
    <subcellularLocation>
        <location evidence="1 7">Nucleus</location>
    </subcellularLocation>
</comment>
<organism evidence="10 11">
    <name type="scientific">Saitozyma podzolica</name>
    <dbReference type="NCBI Taxonomy" id="1890683"/>
    <lineage>
        <taxon>Eukaryota</taxon>
        <taxon>Fungi</taxon>
        <taxon>Dikarya</taxon>
        <taxon>Basidiomycota</taxon>
        <taxon>Agaricomycotina</taxon>
        <taxon>Tremellomycetes</taxon>
        <taxon>Tremellales</taxon>
        <taxon>Trimorphomycetaceae</taxon>
        <taxon>Saitozyma</taxon>
    </lineage>
</organism>
<dbReference type="InterPro" id="IPR003822">
    <property type="entry name" value="PAH"/>
</dbReference>
<dbReference type="FunFam" id="1.20.1160.11:FF:000001">
    <property type="entry name" value="Paired amphipathic helix protein Sin3"/>
    <property type="match status" value="1"/>
</dbReference>
<dbReference type="PROSITE" id="PS51477">
    <property type="entry name" value="PAH"/>
    <property type="match status" value="2"/>
</dbReference>
<dbReference type="PANTHER" id="PTHR12346:SF0">
    <property type="entry name" value="SIN3A, ISOFORM G"/>
    <property type="match status" value="1"/>
</dbReference>
<gene>
    <name evidence="10" type="primary">SIN3</name>
    <name evidence="10" type="ORF">EHS25_008099</name>
</gene>
<feature type="region of interest" description="Disordered" evidence="8">
    <location>
        <begin position="417"/>
        <end position="480"/>
    </location>
</feature>
<evidence type="ECO:0000256" key="4">
    <source>
        <dbReference type="ARBA" id="ARBA00023015"/>
    </source>
</evidence>
<dbReference type="InterPro" id="IPR031693">
    <property type="entry name" value="Sin3_C"/>
</dbReference>
<keyword evidence="6 7" id="KW-0539">Nucleus</keyword>
<evidence type="ECO:0000256" key="8">
    <source>
        <dbReference type="SAM" id="MobiDB-lite"/>
    </source>
</evidence>
<feature type="region of interest" description="Disordered" evidence="8">
    <location>
        <begin position="1338"/>
        <end position="1379"/>
    </location>
</feature>
<evidence type="ECO:0000256" key="5">
    <source>
        <dbReference type="ARBA" id="ARBA00023163"/>
    </source>
</evidence>
<dbReference type="EMBL" id="RSCD01000005">
    <property type="protein sequence ID" value="RSH92654.1"/>
    <property type="molecule type" value="Genomic_DNA"/>
</dbReference>
<feature type="compositionally biased region" description="Low complexity" evidence="8">
    <location>
        <begin position="289"/>
        <end position="307"/>
    </location>
</feature>
<evidence type="ECO:0000256" key="1">
    <source>
        <dbReference type="ARBA" id="ARBA00004123"/>
    </source>
</evidence>
<keyword evidence="5" id="KW-0804">Transcription</keyword>
<evidence type="ECO:0000313" key="10">
    <source>
        <dbReference type="EMBL" id="RSH92654.1"/>
    </source>
</evidence>
<feature type="region of interest" description="Disordered" evidence="8">
    <location>
        <begin position="1"/>
        <end position="22"/>
    </location>
</feature>
<feature type="compositionally biased region" description="Low complexity" evidence="8">
    <location>
        <begin position="205"/>
        <end position="219"/>
    </location>
</feature>
<dbReference type="InterPro" id="IPR036600">
    <property type="entry name" value="PAH_sf"/>
</dbReference>
<accession>A0A427YNH3</accession>
<feature type="compositionally biased region" description="Low complexity" evidence="8">
    <location>
        <begin position="185"/>
        <end position="194"/>
    </location>
</feature>
<feature type="region of interest" description="Disordered" evidence="8">
    <location>
        <begin position="902"/>
        <end position="1009"/>
    </location>
</feature>
<proteinExistence type="predicted"/>
<protein>
    <submittedName>
        <fullName evidence="10">Transcriptional regulatory protein sin3</fullName>
    </submittedName>
</protein>
<feature type="compositionally biased region" description="Basic and acidic residues" evidence="8">
    <location>
        <begin position="943"/>
        <end position="964"/>
    </location>
</feature>
<dbReference type="GO" id="GO:0003714">
    <property type="term" value="F:transcription corepressor activity"/>
    <property type="evidence" value="ECO:0007669"/>
    <property type="project" value="InterPro"/>
</dbReference>
<evidence type="ECO:0000256" key="6">
    <source>
        <dbReference type="ARBA" id="ARBA00023242"/>
    </source>
</evidence>
<feature type="compositionally biased region" description="Acidic residues" evidence="8">
    <location>
        <begin position="912"/>
        <end position="931"/>
    </location>
</feature>
<dbReference type="GO" id="GO:0010628">
    <property type="term" value="P:positive regulation of gene expression"/>
    <property type="evidence" value="ECO:0007669"/>
    <property type="project" value="UniProtKB-ARBA"/>
</dbReference>
<dbReference type="FunFam" id="1.20.1160.11:FF:000003">
    <property type="entry name" value="Paired amphipathic helix SIN3-like protein"/>
    <property type="match status" value="1"/>
</dbReference>
<evidence type="ECO:0000256" key="7">
    <source>
        <dbReference type="PROSITE-ProRule" id="PRU00810"/>
    </source>
</evidence>
<feature type="compositionally biased region" description="Basic and acidic residues" evidence="8">
    <location>
        <begin position="426"/>
        <end position="435"/>
    </location>
</feature>
<keyword evidence="3" id="KW-0677">Repeat</keyword>
<feature type="domain" description="Histone deacetylase interacting" evidence="9">
    <location>
        <begin position="593"/>
        <end position="714"/>
    </location>
</feature>
<dbReference type="Pfam" id="PF02671">
    <property type="entry name" value="PAH"/>
    <property type="match status" value="3"/>
</dbReference>
<dbReference type="PANTHER" id="PTHR12346">
    <property type="entry name" value="SIN3B-RELATED"/>
    <property type="match status" value="1"/>
</dbReference>